<dbReference type="SMART" id="SM00448">
    <property type="entry name" value="REC"/>
    <property type="match status" value="1"/>
</dbReference>
<dbReference type="SUPFAM" id="SSF46894">
    <property type="entry name" value="C-terminal effector domain of the bipartite response regulators"/>
    <property type="match status" value="1"/>
</dbReference>
<dbReference type="NCBIfam" id="NF007935">
    <property type="entry name" value="PRK10651.1"/>
    <property type="match status" value="1"/>
</dbReference>
<dbReference type="Pfam" id="PF00196">
    <property type="entry name" value="GerE"/>
    <property type="match status" value="1"/>
</dbReference>
<protein>
    <submittedName>
        <fullName evidence="5">Two-component system response regulator NarL</fullName>
    </submittedName>
</protein>
<dbReference type="Gene3D" id="3.40.50.2300">
    <property type="match status" value="1"/>
</dbReference>
<feature type="modified residue" description="4-aspartylphosphate" evidence="2">
    <location>
        <position position="64"/>
    </location>
</feature>
<dbReference type="PANTHER" id="PTHR43214">
    <property type="entry name" value="TWO-COMPONENT RESPONSE REGULATOR"/>
    <property type="match status" value="1"/>
</dbReference>
<dbReference type="RefSeq" id="WP_305936016.1">
    <property type="nucleotide sequence ID" value="NZ_JAVAJI010000026.1"/>
</dbReference>
<evidence type="ECO:0000259" key="4">
    <source>
        <dbReference type="PROSITE" id="PS50110"/>
    </source>
</evidence>
<dbReference type="Proteomes" id="UP001228171">
    <property type="component" value="Unassembled WGS sequence"/>
</dbReference>
<dbReference type="CDD" id="cd06170">
    <property type="entry name" value="LuxR_C_like"/>
    <property type="match status" value="1"/>
</dbReference>
<dbReference type="EMBL" id="JAVAJI010000026">
    <property type="protein sequence ID" value="MDP4545804.1"/>
    <property type="molecule type" value="Genomic_DNA"/>
</dbReference>
<dbReference type="PROSITE" id="PS50110">
    <property type="entry name" value="RESPONSE_REGULATORY"/>
    <property type="match status" value="1"/>
</dbReference>
<dbReference type="PRINTS" id="PR00038">
    <property type="entry name" value="HTHLUXR"/>
</dbReference>
<evidence type="ECO:0000256" key="2">
    <source>
        <dbReference type="PROSITE-ProRule" id="PRU00169"/>
    </source>
</evidence>
<dbReference type="Pfam" id="PF00072">
    <property type="entry name" value="Response_reg"/>
    <property type="match status" value="1"/>
</dbReference>
<comment type="caution">
    <text evidence="5">The sequence shown here is derived from an EMBL/GenBank/DDBJ whole genome shotgun (WGS) entry which is preliminary data.</text>
</comment>
<sequence>MSTKVYTSMSPARLLLVDDHPMLRRGISELLSLEDDVEVVGEASNGQEALAFLENNDVDLVILDHKMPVLTGIETLREIKARNINTKTVLFTVSDSGEDVQEALKLGVDGYLLKDMEPELIIIDIRKILRGELVISPNLASILAQTLRTPSIEDIASNLTSRELQVIQMIAEGLSNKMIANNLDIAESTVKVHVKHILNKTGLRTRVEAAVWTVNHLSKEREL</sequence>
<proteinExistence type="predicted"/>
<keyword evidence="2" id="KW-0597">Phosphoprotein</keyword>
<evidence type="ECO:0000256" key="1">
    <source>
        <dbReference type="ARBA" id="ARBA00023125"/>
    </source>
</evidence>
<keyword evidence="1" id="KW-0238">DNA-binding</keyword>
<dbReference type="PROSITE" id="PS00622">
    <property type="entry name" value="HTH_LUXR_1"/>
    <property type="match status" value="1"/>
</dbReference>
<accession>A0ABT9HK16</accession>
<dbReference type="InterPro" id="IPR011006">
    <property type="entry name" value="CheY-like_superfamily"/>
</dbReference>
<keyword evidence="6" id="KW-1185">Reference proteome</keyword>
<gene>
    <name evidence="5" type="primary">narL</name>
    <name evidence="5" type="ORF">Q8P09_12035</name>
</gene>
<dbReference type="SMART" id="SM00421">
    <property type="entry name" value="HTH_LUXR"/>
    <property type="match status" value="1"/>
</dbReference>
<evidence type="ECO:0000313" key="5">
    <source>
        <dbReference type="EMBL" id="MDP4545804.1"/>
    </source>
</evidence>
<evidence type="ECO:0000259" key="3">
    <source>
        <dbReference type="PROSITE" id="PS50043"/>
    </source>
</evidence>
<reference evidence="5 6" key="1">
    <citation type="submission" date="2023-08" db="EMBL/GenBank/DDBJ databases">
        <authorList>
            <person name="Kumar R."/>
        </authorList>
    </citation>
    <scope>NUCLEOTIDE SEQUENCE [LARGE SCALE GENOMIC DNA]</scope>
    <source>
        <strain evidence="5 6">LUR13</strain>
    </source>
</reference>
<dbReference type="InterPro" id="IPR000792">
    <property type="entry name" value="Tscrpt_reg_LuxR_C"/>
</dbReference>
<feature type="domain" description="Response regulatory" evidence="4">
    <location>
        <begin position="13"/>
        <end position="129"/>
    </location>
</feature>
<feature type="domain" description="HTH luxR-type" evidence="3">
    <location>
        <begin position="152"/>
        <end position="217"/>
    </location>
</feature>
<name>A0ABT9HK16_9GAMM</name>
<dbReference type="InterPro" id="IPR001789">
    <property type="entry name" value="Sig_transdc_resp-reg_receiver"/>
</dbReference>
<evidence type="ECO:0000313" key="6">
    <source>
        <dbReference type="Proteomes" id="UP001228171"/>
    </source>
</evidence>
<organism evidence="5 6">
    <name type="scientific">Psychrobacter faecalis</name>
    <dbReference type="NCBI Taxonomy" id="180588"/>
    <lineage>
        <taxon>Bacteria</taxon>
        <taxon>Pseudomonadati</taxon>
        <taxon>Pseudomonadota</taxon>
        <taxon>Gammaproteobacteria</taxon>
        <taxon>Moraxellales</taxon>
        <taxon>Moraxellaceae</taxon>
        <taxon>Psychrobacter</taxon>
    </lineage>
</organism>
<dbReference type="InterPro" id="IPR016032">
    <property type="entry name" value="Sig_transdc_resp-reg_C-effctor"/>
</dbReference>
<dbReference type="PROSITE" id="PS50043">
    <property type="entry name" value="HTH_LUXR_2"/>
    <property type="match status" value="1"/>
</dbReference>
<dbReference type="SUPFAM" id="SSF52172">
    <property type="entry name" value="CheY-like"/>
    <property type="match status" value="1"/>
</dbReference>
<dbReference type="PANTHER" id="PTHR43214:SF38">
    <property type="entry name" value="NITRATE_NITRITE RESPONSE REGULATOR PROTEIN NARL"/>
    <property type="match status" value="1"/>
</dbReference>
<dbReference type="InterPro" id="IPR039420">
    <property type="entry name" value="WalR-like"/>
</dbReference>